<protein>
    <submittedName>
        <fullName evidence="2">Uncharacterized protein</fullName>
    </submittedName>
</protein>
<organism evidence="2 3">
    <name type="scientific">Pararhodobacter aggregans</name>
    <dbReference type="NCBI Taxonomy" id="404875"/>
    <lineage>
        <taxon>Bacteria</taxon>
        <taxon>Pseudomonadati</taxon>
        <taxon>Pseudomonadota</taxon>
        <taxon>Alphaproteobacteria</taxon>
        <taxon>Rhodobacterales</taxon>
        <taxon>Paracoccaceae</taxon>
        <taxon>Pararhodobacter</taxon>
    </lineage>
</organism>
<evidence type="ECO:0000313" key="3">
    <source>
        <dbReference type="Proteomes" id="UP000244810"/>
    </source>
</evidence>
<evidence type="ECO:0000313" key="2">
    <source>
        <dbReference type="EMBL" id="PVE47823.1"/>
    </source>
</evidence>
<gene>
    <name evidence="2" type="ORF">DDE23_10355</name>
</gene>
<feature type="transmembrane region" description="Helical" evidence="1">
    <location>
        <begin position="150"/>
        <end position="169"/>
    </location>
</feature>
<keyword evidence="3" id="KW-1185">Reference proteome</keyword>
<keyword evidence="1" id="KW-1133">Transmembrane helix</keyword>
<feature type="transmembrane region" description="Helical" evidence="1">
    <location>
        <begin position="38"/>
        <end position="60"/>
    </location>
</feature>
<reference evidence="2 3" key="1">
    <citation type="journal article" date="2011" name="Syst. Appl. Microbiol.">
        <title>Defluviimonas denitrificans gen. nov., sp. nov., and Pararhodobacter aggregans gen. nov., sp. nov., non-phototrophic Rhodobacteraceae from the biofilter of a marine aquaculture.</title>
        <authorList>
            <person name="Foesel B.U."/>
            <person name="Drake H.L."/>
            <person name="Schramm A."/>
        </authorList>
    </citation>
    <scope>NUCLEOTIDE SEQUENCE [LARGE SCALE GENOMIC DNA]</scope>
    <source>
        <strain evidence="2 3">D1-19</strain>
    </source>
</reference>
<comment type="caution">
    <text evidence="2">The sequence shown here is derived from an EMBL/GenBank/DDBJ whole genome shotgun (WGS) entry which is preliminary data.</text>
</comment>
<dbReference type="Proteomes" id="UP000244810">
    <property type="component" value="Unassembled WGS sequence"/>
</dbReference>
<accession>A0A2T7USV6</accession>
<keyword evidence="1" id="KW-0812">Transmembrane</keyword>
<feature type="transmembrane region" description="Helical" evidence="1">
    <location>
        <begin position="119"/>
        <end position="144"/>
    </location>
</feature>
<dbReference type="EMBL" id="QDDR01000004">
    <property type="protein sequence ID" value="PVE47823.1"/>
    <property type="molecule type" value="Genomic_DNA"/>
</dbReference>
<dbReference type="AlphaFoldDB" id="A0A2T7USV6"/>
<keyword evidence="1" id="KW-0472">Membrane</keyword>
<name>A0A2T7USV6_9RHOB</name>
<evidence type="ECO:0000256" key="1">
    <source>
        <dbReference type="SAM" id="Phobius"/>
    </source>
</evidence>
<feature type="transmembrane region" description="Helical" evidence="1">
    <location>
        <begin position="189"/>
        <end position="213"/>
    </location>
</feature>
<sequence length="216" mass="23905">MNAFGAAIEKIMNTLKRLSIFSFPPALGYFVMRRDLDALFFAIFVAIVFAALSVSAAIFFRHSLARYFFMVSKSFGGGSGVLRSFIRPDALLVDDRERLSDRGENVPGLVASLRQHLPLLLMATWVYFIFGASIFLINILAIFFVDAAPVILQGLGFFNGLGTLVLAFLIDPKISRFLDNRESLDEITLVILTSQFSSIAIVSPIVFGSLYAVSHY</sequence>
<proteinExistence type="predicted"/>